<keyword evidence="1" id="KW-0472">Membrane</keyword>
<gene>
    <name evidence="2" type="ORF">EYF80_041944</name>
</gene>
<keyword evidence="1" id="KW-0812">Transmembrane</keyword>
<feature type="transmembrane region" description="Helical" evidence="1">
    <location>
        <begin position="7"/>
        <end position="26"/>
    </location>
</feature>
<proteinExistence type="predicted"/>
<protein>
    <submittedName>
        <fullName evidence="2">Uncharacterized protein</fullName>
    </submittedName>
</protein>
<sequence length="71" mass="7765">MGGSRRAAFFRLAAGVIGLLTHWVAAPFEKEGFLPLLLLSAYPFHHQPAPLNHAVLLSILQVCLQCGAKWL</sequence>
<name>A0A4Z2G3U6_9TELE</name>
<evidence type="ECO:0000313" key="3">
    <source>
        <dbReference type="Proteomes" id="UP000314294"/>
    </source>
</evidence>
<keyword evidence="3" id="KW-1185">Reference proteome</keyword>
<accession>A0A4Z2G3U6</accession>
<evidence type="ECO:0000256" key="1">
    <source>
        <dbReference type="SAM" id="Phobius"/>
    </source>
</evidence>
<comment type="caution">
    <text evidence="2">The sequence shown here is derived from an EMBL/GenBank/DDBJ whole genome shotgun (WGS) entry which is preliminary data.</text>
</comment>
<dbReference type="AlphaFoldDB" id="A0A4Z2G3U6"/>
<organism evidence="2 3">
    <name type="scientific">Liparis tanakae</name>
    <name type="common">Tanaka's snailfish</name>
    <dbReference type="NCBI Taxonomy" id="230148"/>
    <lineage>
        <taxon>Eukaryota</taxon>
        <taxon>Metazoa</taxon>
        <taxon>Chordata</taxon>
        <taxon>Craniata</taxon>
        <taxon>Vertebrata</taxon>
        <taxon>Euteleostomi</taxon>
        <taxon>Actinopterygii</taxon>
        <taxon>Neopterygii</taxon>
        <taxon>Teleostei</taxon>
        <taxon>Neoteleostei</taxon>
        <taxon>Acanthomorphata</taxon>
        <taxon>Eupercaria</taxon>
        <taxon>Perciformes</taxon>
        <taxon>Cottioidei</taxon>
        <taxon>Cottales</taxon>
        <taxon>Liparidae</taxon>
        <taxon>Liparis</taxon>
    </lineage>
</organism>
<evidence type="ECO:0000313" key="2">
    <source>
        <dbReference type="EMBL" id="TNN47850.1"/>
    </source>
</evidence>
<dbReference type="EMBL" id="SRLO01000722">
    <property type="protein sequence ID" value="TNN47850.1"/>
    <property type="molecule type" value="Genomic_DNA"/>
</dbReference>
<keyword evidence="1" id="KW-1133">Transmembrane helix</keyword>
<dbReference type="Proteomes" id="UP000314294">
    <property type="component" value="Unassembled WGS sequence"/>
</dbReference>
<reference evidence="2 3" key="1">
    <citation type="submission" date="2019-03" db="EMBL/GenBank/DDBJ databases">
        <title>First draft genome of Liparis tanakae, snailfish: a comprehensive survey of snailfish specific genes.</title>
        <authorList>
            <person name="Kim W."/>
            <person name="Song I."/>
            <person name="Jeong J.-H."/>
            <person name="Kim D."/>
            <person name="Kim S."/>
            <person name="Ryu S."/>
            <person name="Song J.Y."/>
            <person name="Lee S.K."/>
        </authorList>
    </citation>
    <scope>NUCLEOTIDE SEQUENCE [LARGE SCALE GENOMIC DNA]</scope>
    <source>
        <tissue evidence="2">Muscle</tissue>
    </source>
</reference>